<name>A0A3S5IRN4_TRYRA</name>
<sequence length="421" mass="46080">MDAWFHATQAKCEVVLETKLALYAEACATLTTSLHHRAAAAPAGGDQETDAEGDVGGQAKTTDWSSQPLLLEKMRLEGPLKPPKISDYLDTIEQQLHATYDGLGGGYTLDGEDERAFEQAKFFAHMLTATTAADAGTHMGAGGGPQLYGELTSQGVRQLHYTVLKCLERSGAATHSDEAKTEEKETRGFCQRRPYAVVGVDVGCGTGKLLFEWSLLARRDAASCYWTHVGLELAPSRLRVARRAMRGSESLVYLPTQQRWCVEPPSGGEDQQQRKYGDVRVVLGEADVFTPGLLSNETFLPLADGRGIRDAALDDLHTEVPSHLVVFCCGLGFAEPAVLELCAALERMWRTSHTSLSPPWRSLTCVLLLRAFDDLRSFPLFRLCTESTGRRDGGGGFLSRIQLSTTWMDEAPAWLLELSRA</sequence>
<dbReference type="OMA" id="MWRTSHT"/>
<reference evidence="2 3" key="1">
    <citation type="journal article" date="2018" name="BMC Genomics">
        <title>Genomic comparison of Trypanosoma conorhini and Trypanosoma rangeli to Trypanosoma cruzi strains of high and low virulence.</title>
        <authorList>
            <person name="Bradwell K.R."/>
            <person name="Koparde V.N."/>
            <person name="Matveyev A.V."/>
            <person name="Serrano M.G."/>
            <person name="Alves J.M."/>
            <person name="Parikh H."/>
            <person name="Huang B."/>
            <person name="Lee V."/>
            <person name="Espinosa-Alvarez O."/>
            <person name="Ortiz P.A."/>
            <person name="Costa-Martins A.G."/>
            <person name="Teixeira M.M."/>
            <person name="Buck G.A."/>
        </authorList>
    </citation>
    <scope>NUCLEOTIDE SEQUENCE [LARGE SCALE GENOMIC DNA]</scope>
    <source>
        <strain evidence="2 3">AM80</strain>
    </source>
</reference>
<keyword evidence="3" id="KW-1185">Reference proteome</keyword>
<gene>
    <name evidence="2" type="ORF">TraAM80_03102</name>
</gene>
<dbReference type="VEuPathDB" id="TriTrypDB:TRSC58_04491"/>
<dbReference type="GeneID" id="40327035"/>
<dbReference type="RefSeq" id="XP_029240052.1">
    <property type="nucleotide sequence ID" value="XM_029380081.1"/>
</dbReference>
<protein>
    <submittedName>
        <fullName evidence="2">Uncharacterized protein</fullName>
    </submittedName>
</protein>
<dbReference type="InterPro" id="IPR029063">
    <property type="entry name" value="SAM-dependent_MTases_sf"/>
</dbReference>
<dbReference type="EMBL" id="MKGL01000078">
    <property type="protein sequence ID" value="RNF07822.1"/>
    <property type="molecule type" value="Genomic_DNA"/>
</dbReference>
<evidence type="ECO:0000313" key="3">
    <source>
        <dbReference type="Proteomes" id="UP000283634"/>
    </source>
</evidence>
<evidence type="ECO:0000256" key="1">
    <source>
        <dbReference type="SAM" id="MobiDB-lite"/>
    </source>
</evidence>
<dbReference type="AlphaFoldDB" id="A0A3S5IRN4"/>
<proteinExistence type="predicted"/>
<dbReference type="OrthoDB" id="273604at2759"/>
<dbReference type="Proteomes" id="UP000283634">
    <property type="component" value="Unassembled WGS sequence"/>
</dbReference>
<comment type="caution">
    <text evidence="2">The sequence shown here is derived from an EMBL/GenBank/DDBJ whole genome shotgun (WGS) entry which is preliminary data.</text>
</comment>
<accession>A0A3S5IRN4</accession>
<dbReference type="SUPFAM" id="SSF53335">
    <property type="entry name" value="S-adenosyl-L-methionine-dependent methyltransferases"/>
    <property type="match status" value="1"/>
</dbReference>
<feature type="region of interest" description="Disordered" evidence="1">
    <location>
        <begin position="39"/>
        <end position="62"/>
    </location>
</feature>
<evidence type="ECO:0000313" key="2">
    <source>
        <dbReference type="EMBL" id="RNF07822.1"/>
    </source>
</evidence>
<organism evidence="2 3">
    <name type="scientific">Trypanosoma rangeli</name>
    <dbReference type="NCBI Taxonomy" id="5698"/>
    <lineage>
        <taxon>Eukaryota</taxon>
        <taxon>Discoba</taxon>
        <taxon>Euglenozoa</taxon>
        <taxon>Kinetoplastea</taxon>
        <taxon>Metakinetoplastina</taxon>
        <taxon>Trypanosomatida</taxon>
        <taxon>Trypanosomatidae</taxon>
        <taxon>Trypanosoma</taxon>
        <taxon>Herpetosoma</taxon>
    </lineage>
</organism>